<dbReference type="EMBL" id="AYRZ02000003">
    <property type="protein sequence ID" value="PHT87366.1"/>
    <property type="molecule type" value="Genomic_DNA"/>
</dbReference>
<proteinExistence type="predicted"/>
<feature type="transmembrane region" description="Helical" evidence="1">
    <location>
        <begin position="6"/>
        <end position="24"/>
    </location>
</feature>
<keyword evidence="1" id="KW-0472">Membrane</keyword>
<evidence type="ECO:0000313" key="2">
    <source>
        <dbReference type="EMBL" id="PHT87366.1"/>
    </source>
</evidence>
<dbReference type="Proteomes" id="UP000222542">
    <property type="component" value="Unassembled WGS sequence"/>
</dbReference>
<evidence type="ECO:0000256" key="1">
    <source>
        <dbReference type="SAM" id="Phobius"/>
    </source>
</evidence>
<keyword evidence="1" id="KW-1133">Transmembrane helix</keyword>
<evidence type="ECO:0000313" key="3">
    <source>
        <dbReference type="Proteomes" id="UP000222542"/>
    </source>
</evidence>
<dbReference type="AlphaFoldDB" id="A0A2G2ZZG1"/>
<keyword evidence="3" id="KW-1185">Reference proteome</keyword>
<name>A0A2G2ZZG1_CAPAN</name>
<comment type="caution">
    <text evidence="2">The sequence shown here is derived from an EMBL/GenBank/DDBJ whole genome shotgun (WGS) entry which is preliminary data.</text>
</comment>
<reference evidence="2 3" key="2">
    <citation type="journal article" date="2017" name="Genome Biol.">
        <title>New reference genome sequences of hot pepper reveal the massive evolution of plant disease-resistance genes by retroduplication.</title>
        <authorList>
            <person name="Kim S."/>
            <person name="Park J."/>
            <person name="Yeom S.I."/>
            <person name="Kim Y.M."/>
            <person name="Seo E."/>
            <person name="Kim K.T."/>
            <person name="Kim M.S."/>
            <person name="Lee J.M."/>
            <person name="Cheong K."/>
            <person name="Shin H.S."/>
            <person name="Kim S.B."/>
            <person name="Han K."/>
            <person name="Lee J."/>
            <person name="Park M."/>
            <person name="Lee H.A."/>
            <person name="Lee H.Y."/>
            <person name="Lee Y."/>
            <person name="Oh S."/>
            <person name="Lee J.H."/>
            <person name="Choi E."/>
            <person name="Choi E."/>
            <person name="Lee S.E."/>
            <person name="Jeon J."/>
            <person name="Kim H."/>
            <person name="Choi G."/>
            <person name="Song H."/>
            <person name="Lee J."/>
            <person name="Lee S.C."/>
            <person name="Kwon J.K."/>
            <person name="Lee H.Y."/>
            <person name="Koo N."/>
            <person name="Hong Y."/>
            <person name="Kim R.W."/>
            <person name="Kang W.H."/>
            <person name="Huh J.H."/>
            <person name="Kang B.C."/>
            <person name="Yang T.J."/>
            <person name="Lee Y.H."/>
            <person name="Bennetzen J.L."/>
            <person name="Choi D."/>
        </authorList>
    </citation>
    <scope>NUCLEOTIDE SEQUENCE [LARGE SCALE GENOMIC DNA]</scope>
    <source>
        <strain evidence="3">cv. CM334</strain>
    </source>
</reference>
<organism evidence="2 3">
    <name type="scientific">Capsicum annuum</name>
    <name type="common">Capsicum pepper</name>
    <dbReference type="NCBI Taxonomy" id="4072"/>
    <lineage>
        <taxon>Eukaryota</taxon>
        <taxon>Viridiplantae</taxon>
        <taxon>Streptophyta</taxon>
        <taxon>Embryophyta</taxon>
        <taxon>Tracheophyta</taxon>
        <taxon>Spermatophyta</taxon>
        <taxon>Magnoliopsida</taxon>
        <taxon>eudicotyledons</taxon>
        <taxon>Gunneridae</taxon>
        <taxon>Pentapetalae</taxon>
        <taxon>asterids</taxon>
        <taxon>lamiids</taxon>
        <taxon>Solanales</taxon>
        <taxon>Solanaceae</taxon>
        <taxon>Solanoideae</taxon>
        <taxon>Capsiceae</taxon>
        <taxon>Capsicum</taxon>
    </lineage>
</organism>
<feature type="non-terminal residue" evidence="2">
    <location>
        <position position="1"/>
    </location>
</feature>
<sequence>TNLLLFTFPIMLIAALSCVYLHLYSNTNGNNKGQRQYFGSLKRTVVVMEPLGIVNAVELTFAAMFTLLLIWSLVNYIYVSYSNLHMHNPAVKVDPIIVNIAAGGVNFRIKHQISYLARPSLYGPCSSP</sequence>
<reference evidence="2 3" key="1">
    <citation type="journal article" date="2014" name="Nat. Genet.">
        <title>Genome sequence of the hot pepper provides insights into the evolution of pungency in Capsicum species.</title>
        <authorList>
            <person name="Kim S."/>
            <person name="Park M."/>
            <person name="Yeom S.I."/>
            <person name="Kim Y.M."/>
            <person name="Lee J.M."/>
            <person name="Lee H.A."/>
            <person name="Seo E."/>
            <person name="Choi J."/>
            <person name="Cheong K."/>
            <person name="Kim K.T."/>
            <person name="Jung K."/>
            <person name="Lee G.W."/>
            <person name="Oh S.K."/>
            <person name="Bae C."/>
            <person name="Kim S.B."/>
            <person name="Lee H.Y."/>
            <person name="Kim S.Y."/>
            <person name="Kim M.S."/>
            <person name="Kang B.C."/>
            <person name="Jo Y.D."/>
            <person name="Yang H.B."/>
            <person name="Jeong H.J."/>
            <person name="Kang W.H."/>
            <person name="Kwon J.K."/>
            <person name="Shin C."/>
            <person name="Lim J.Y."/>
            <person name="Park J.H."/>
            <person name="Huh J.H."/>
            <person name="Kim J.S."/>
            <person name="Kim B.D."/>
            <person name="Cohen O."/>
            <person name="Paran I."/>
            <person name="Suh M.C."/>
            <person name="Lee S.B."/>
            <person name="Kim Y.K."/>
            <person name="Shin Y."/>
            <person name="Noh S.J."/>
            <person name="Park J."/>
            <person name="Seo Y.S."/>
            <person name="Kwon S.Y."/>
            <person name="Kim H.A."/>
            <person name="Park J.M."/>
            <person name="Kim H.J."/>
            <person name="Choi S.B."/>
            <person name="Bosland P.W."/>
            <person name="Reeves G."/>
            <person name="Jo S.H."/>
            <person name="Lee B.W."/>
            <person name="Cho H.T."/>
            <person name="Choi H.S."/>
            <person name="Lee M.S."/>
            <person name="Yu Y."/>
            <person name="Do Choi Y."/>
            <person name="Park B.S."/>
            <person name="van Deynze A."/>
            <person name="Ashrafi H."/>
            <person name="Hill T."/>
            <person name="Kim W.T."/>
            <person name="Pai H.S."/>
            <person name="Ahn H.K."/>
            <person name="Yeam I."/>
            <person name="Giovannoni J.J."/>
            <person name="Rose J.K."/>
            <person name="Sorensen I."/>
            <person name="Lee S.J."/>
            <person name="Kim R.W."/>
            <person name="Choi I.Y."/>
            <person name="Choi B.S."/>
            <person name="Lim J.S."/>
            <person name="Lee Y.H."/>
            <person name="Choi D."/>
        </authorList>
    </citation>
    <scope>NUCLEOTIDE SEQUENCE [LARGE SCALE GENOMIC DNA]</scope>
    <source>
        <strain evidence="3">cv. CM334</strain>
    </source>
</reference>
<protein>
    <submittedName>
        <fullName evidence="2">Uncharacterized protein</fullName>
    </submittedName>
</protein>
<gene>
    <name evidence="2" type="ORF">T459_09472</name>
</gene>
<accession>A0A2G2ZZG1</accession>
<dbReference type="Gramene" id="PHT87366">
    <property type="protein sequence ID" value="PHT87366"/>
    <property type="gene ID" value="T459_09472"/>
</dbReference>
<dbReference type="STRING" id="4072.A0A2G2ZZG1"/>
<feature type="transmembrane region" description="Helical" evidence="1">
    <location>
        <begin position="45"/>
        <end position="78"/>
    </location>
</feature>
<keyword evidence="1" id="KW-0812">Transmembrane</keyword>